<gene>
    <name evidence="1" type="ORF">J2Z66_003606</name>
</gene>
<sequence length="83" mass="9332">MKNIVKRRGFQNFHLLVMKNIVNDPKVGGADGLAFAAQCSHHFTLYDCLYMRVRLLTITAFDIIMKGNSQLIAGTHRAIIISL</sequence>
<name>A0ABS4IWN2_9BACL</name>
<comment type="caution">
    <text evidence="1">The sequence shown here is derived from an EMBL/GenBank/DDBJ whole genome shotgun (WGS) entry which is preliminary data.</text>
</comment>
<organism evidence="1 2">
    <name type="scientific">Paenibacillus eucommiae</name>
    <dbReference type="NCBI Taxonomy" id="1355755"/>
    <lineage>
        <taxon>Bacteria</taxon>
        <taxon>Bacillati</taxon>
        <taxon>Bacillota</taxon>
        <taxon>Bacilli</taxon>
        <taxon>Bacillales</taxon>
        <taxon>Paenibacillaceae</taxon>
        <taxon>Paenibacillus</taxon>
    </lineage>
</organism>
<dbReference type="Proteomes" id="UP001519287">
    <property type="component" value="Unassembled WGS sequence"/>
</dbReference>
<proteinExistence type="predicted"/>
<evidence type="ECO:0000313" key="1">
    <source>
        <dbReference type="EMBL" id="MBP1991998.1"/>
    </source>
</evidence>
<protein>
    <submittedName>
        <fullName evidence="1">Uncharacterized protein</fullName>
    </submittedName>
</protein>
<evidence type="ECO:0000313" key="2">
    <source>
        <dbReference type="Proteomes" id="UP001519287"/>
    </source>
</evidence>
<dbReference type="EMBL" id="JAGGLB010000011">
    <property type="protein sequence ID" value="MBP1991998.1"/>
    <property type="molecule type" value="Genomic_DNA"/>
</dbReference>
<keyword evidence="2" id="KW-1185">Reference proteome</keyword>
<reference evidence="1 2" key="1">
    <citation type="submission" date="2021-03" db="EMBL/GenBank/DDBJ databases">
        <title>Genomic Encyclopedia of Type Strains, Phase IV (KMG-IV): sequencing the most valuable type-strain genomes for metagenomic binning, comparative biology and taxonomic classification.</title>
        <authorList>
            <person name="Goeker M."/>
        </authorList>
    </citation>
    <scope>NUCLEOTIDE SEQUENCE [LARGE SCALE GENOMIC DNA]</scope>
    <source>
        <strain evidence="1 2">DSM 26048</strain>
    </source>
</reference>
<accession>A0ABS4IWN2</accession>